<sequence length="398" mass="41426">MTPARPLSPPGLGRRATPEGLRVVVVAETFRPAVNGVAGSVLRAVDHLAVRGHDPVVLAPSGQSYESACGARIPVVTVPSMRLPVYRHLPLARPGVDVTRALADLAPDVVHLASPAVLGAAAGRAARTLGIPSVAVFQTDLAAFARRYRVPGGTAAAWRALRAVHASADLTLAPSSSAAALLRRHGIGPVALWARGVDLVQFAPGRRDAWLRGQLAPNGELLVGVVARLAVEKRLELLAGVSRLPGVRLVVVGDGPCRGRLAQALPEAVFLGQRTGDGLARIVASLDLFVHPGPDETFCQAVQEALAAGVPAVVAASGGPLDLVRHGENGWLWAGQDPELLAAVVAGLRDDRLALRAAAARTRSSVEHRTWARVGDQLISHYGGVLARTPQVAPLRSA</sequence>
<dbReference type="SUPFAM" id="SSF53756">
    <property type="entry name" value="UDP-Glycosyltransferase/glycogen phosphorylase"/>
    <property type="match status" value="1"/>
</dbReference>
<dbReference type="Pfam" id="PF13439">
    <property type="entry name" value="Glyco_transf_4"/>
    <property type="match status" value="1"/>
</dbReference>
<dbReference type="InterPro" id="IPR001296">
    <property type="entry name" value="Glyco_trans_1"/>
</dbReference>
<keyword evidence="1 5" id="KW-0328">Glycosyltransferase</keyword>
<dbReference type="EMBL" id="SHKV01000001">
    <property type="protein sequence ID" value="RZU33590.1"/>
    <property type="molecule type" value="Genomic_DNA"/>
</dbReference>
<keyword evidence="6" id="KW-1185">Reference proteome</keyword>
<dbReference type="Proteomes" id="UP000292507">
    <property type="component" value="Unassembled WGS sequence"/>
</dbReference>
<keyword evidence="2 5" id="KW-0808">Transferase</keyword>
<dbReference type="GO" id="GO:0016758">
    <property type="term" value="F:hexosyltransferase activity"/>
    <property type="evidence" value="ECO:0007669"/>
    <property type="project" value="TreeGrafter"/>
</dbReference>
<dbReference type="InterPro" id="IPR050194">
    <property type="entry name" value="Glycosyltransferase_grp1"/>
</dbReference>
<dbReference type="PANTHER" id="PTHR45947:SF3">
    <property type="entry name" value="SULFOQUINOVOSYL TRANSFERASE SQD2"/>
    <property type="match status" value="1"/>
</dbReference>
<dbReference type="RefSeq" id="WP_242611219.1">
    <property type="nucleotide sequence ID" value="NZ_POQT01000026.1"/>
</dbReference>
<feature type="domain" description="Glycosyltransferase subfamily 4-like N-terminal" evidence="4">
    <location>
        <begin position="34"/>
        <end position="199"/>
    </location>
</feature>
<organism evidence="5 6">
    <name type="scientific">Blastococcus saxobsidens</name>
    <dbReference type="NCBI Taxonomy" id="138336"/>
    <lineage>
        <taxon>Bacteria</taxon>
        <taxon>Bacillati</taxon>
        <taxon>Actinomycetota</taxon>
        <taxon>Actinomycetes</taxon>
        <taxon>Geodermatophilales</taxon>
        <taxon>Geodermatophilaceae</taxon>
        <taxon>Blastococcus</taxon>
    </lineage>
</organism>
<proteinExistence type="predicted"/>
<feature type="domain" description="Glycosyl transferase family 1" evidence="3">
    <location>
        <begin position="210"/>
        <end position="354"/>
    </location>
</feature>
<evidence type="ECO:0000313" key="6">
    <source>
        <dbReference type="Proteomes" id="UP000292507"/>
    </source>
</evidence>
<evidence type="ECO:0000256" key="2">
    <source>
        <dbReference type="ARBA" id="ARBA00022679"/>
    </source>
</evidence>
<evidence type="ECO:0000259" key="4">
    <source>
        <dbReference type="Pfam" id="PF13439"/>
    </source>
</evidence>
<dbReference type="PANTHER" id="PTHR45947">
    <property type="entry name" value="SULFOQUINOVOSYL TRANSFERASE SQD2"/>
    <property type="match status" value="1"/>
</dbReference>
<evidence type="ECO:0000259" key="3">
    <source>
        <dbReference type="Pfam" id="PF00534"/>
    </source>
</evidence>
<dbReference type="InterPro" id="IPR028098">
    <property type="entry name" value="Glyco_trans_4-like_N"/>
</dbReference>
<dbReference type="AlphaFoldDB" id="A0A4Q7Y9A1"/>
<name>A0A4Q7Y9A1_9ACTN</name>
<evidence type="ECO:0000313" key="5">
    <source>
        <dbReference type="EMBL" id="RZU33590.1"/>
    </source>
</evidence>
<accession>A0A4Q7Y9A1</accession>
<comment type="caution">
    <text evidence="5">The sequence shown here is derived from an EMBL/GenBank/DDBJ whole genome shotgun (WGS) entry which is preliminary data.</text>
</comment>
<dbReference type="Pfam" id="PF00534">
    <property type="entry name" value="Glycos_transf_1"/>
    <property type="match status" value="1"/>
</dbReference>
<evidence type="ECO:0000256" key="1">
    <source>
        <dbReference type="ARBA" id="ARBA00022676"/>
    </source>
</evidence>
<dbReference type="GO" id="GO:1901137">
    <property type="term" value="P:carbohydrate derivative biosynthetic process"/>
    <property type="evidence" value="ECO:0007669"/>
    <property type="project" value="UniProtKB-ARBA"/>
</dbReference>
<dbReference type="Gene3D" id="3.40.50.2000">
    <property type="entry name" value="Glycogen Phosphorylase B"/>
    <property type="match status" value="2"/>
</dbReference>
<reference evidence="5 6" key="1">
    <citation type="submission" date="2019-02" db="EMBL/GenBank/DDBJ databases">
        <title>Sequencing the genomes of 1000 actinobacteria strains.</title>
        <authorList>
            <person name="Klenk H.-P."/>
        </authorList>
    </citation>
    <scope>NUCLEOTIDE SEQUENCE [LARGE SCALE GENOMIC DNA]</scope>
    <source>
        <strain evidence="5 6">DSM 44509</strain>
    </source>
</reference>
<protein>
    <submittedName>
        <fullName evidence="5">Phosphatidylinositol alpha 1,6-mannosyltransferase</fullName>
    </submittedName>
</protein>
<gene>
    <name evidence="5" type="ORF">BKA19_3322</name>
</gene>